<gene>
    <name evidence="1" type="ORF">V6N11_039164</name>
</gene>
<name>A0ABR2SM73_9ROSI</name>
<organism evidence="1 2">
    <name type="scientific">Hibiscus sabdariffa</name>
    <name type="common">roselle</name>
    <dbReference type="NCBI Taxonomy" id="183260"/>
    <lineage>
        <taxon>Eukaryota</taxon>
        <taxon>Viridiplantae</taxon>
        <taxon>Streptophyta</taxon>
        <taxon>Embryophyta</taxon>
        <taxon>Tracheophyta</taxon>
        <taxon>Spermatophyta</taxon>
        <taxon>Magnoliopsida</taxon>
        <taxon>eudicotyledons</taxon>
        <taxon>Gunneridae</taxon>
        <taxon>Pentapetalae</taxon>
        <taxon>rosids</taxon>
        <taxon>malvids</taxon>
        <taxon>Malvales</taxon>
        <taxon>Malvaceae</taxon>
        <taxon>Malvoideae</taxon>
        <taxon>Hibiscus</taxon>
    </lineage>
</organism>
<dbReference type="EMBL" id="JBBPBN010000013">
    <property type="protein sequence ID" value="KAK9026323.1"/>
    <property type="molecule type" value="Genomic_DNA"/>
</dbReference>
<evidence type="ECO:0000313" key="2">
    <source>
        <dbReference type="Proteomes" id="UP001396334"/>
    </source>
</evidence>
<protein>
    <submittedName>
        <fullName evidence="1">Uncharacterized protein</fullName>
    </submittedName>
</protein>
<evidence type="ECO:0000313" key="1">
    <source>
        <dbReference type="EMBL" id="KAK9026323.1"/>
    </source>
</evidence>
<comment type="caution">
    <text evidence="1">The sequence shown here is derived from an EMBL/GenBank/DDBJ whole genome shotgun (WGS) entry which is preliminary data.</text>
</comment>
<dbReference type="Proteomes" id="UP001396334">
    <property type="component" value="Unassembled WGS sequence"/>
</dbReference>
<accession>A0ABR2SM73</accession>
<sequence>MLPCSEINDGVMTLGEELGTSDVKLQKGKWEVKEAGIKKQKDKKTRNLHEIDVSEILAGASVKEKVMASIMNVNNFVMSLALCGYWETYKIMSSTYSLTNVLLLSSSLFDPWGQGSFKGGRKVVLDEYGSPKVVNDEVTTARAIELPNAMENVGDSLEEKNKKGS</sequence>
<keyword evidence="2" id="KW-1185">Reference proteome</keyword>
<proteinExistence type="predicted"/>
<reference evidence="1 2" key="1">
    <citation type="journal article" date="2024" name="G3 (Bethesda)">
        <title>Genome assembly of Hibiscus sabdariffa L. provides insights into metabolisms of medicinal natural products.</title>
        <authorList>
            <person name="Kim T."/>
        </authorList>
    </citation>
    <scope>NUCLEOTIDE SEQUENCE [LARGE SCALE GENOMIC DNA]</scope>
    <source>
        <strain evidence="1">TK-2024</strain>
        <tissue evidence="1">Old leaves</tissue>
    </source>
</reference>